<feature type="region of interest" description="Disordered" evidence="1">
    <location>
        <begin position="279"/>
        <end position="376"/>
    </location>
</feature>
<accession>A0A1Q9F434</accession>
<dbReference type="OrthoDB" id="440810at2759"/>
<gene>
    <name evidence="2" type="ORF">AK812_SmicGene1417</name>
</gene>
<name>A0A1Q9F434_SYMMI</name>
<feature type="compositionally biased region" description="Low complexity" evidence="1">
    <location>
        <begin position="192"/>
        <end position="204"/>
    </location>
</feature>
<evidence type="ECO:0000313" key="3">
    <source>
        <dbReference type="Proteomes" id="UP000186817"/>
    </source>
</evidence>
<comment type="caution">
    <text evidence="2">The sequence shown here is derived from an EMBL/GenBank/DDBJ whole genome shotgun (WGS) entry which is preliminary data.</text>
</comment>
<feature type="region of interest" description="Disordered" evidence="1">
    <location>
        <begin position="84"/>
        <end position="236"/>
    </location>
</feature>
<proteinExistence type="predicted"/>
<organism evidence="2 3">
    <name type="scientific">Symbiodinium microadriaticum</name>
    <name type="common">Dinoflagellate</name>
    <name type="synonym">Zooxanthella microadriatica</name>
    <dbReference type="NCBI Taxonomy" id="2951"/>
    <lineage>
        <taxon>Eukaryota</taxon>
        <taxon>Sar</taxon>
        <taxon>Alveolata</taxon>
        <taxon>Dinophyceae</taxon>
        <taxon>Suessiales</taxon>
        <taxon>Symbiodiniaceae</taxon>
        <taxon>Symbiodinium</taxon>
    </lineage>
</organism>
<evidence type="ECO:0000313" key="2">
    <source>
        <dbReference type="EMBL" id="OLQ14436.1"/>
    </source>
</evidence>
<evidence type="ECO:0000256" key="1">
    <source>
        <dbReference type="SAM" id="MobiDB-lite"/>
    </source>
</evidence>
<protein>
    <submittedName>
        <fullName evidence="2">Uncharacterized protein</fullName>
    </submittedName>
</protein>
<dbReference type="AlphaFoldDB" id="A0A1Q9F434"/>
<keyword evidence="3" id="KW-1185">Reference proteome</keyword>
<feature type="compositionally biased region" description="Basic and acidic residues" evidence="1">
    <location>
        <begin position="299"/>
        <end position="315"/>
    </location>
</feature>
<reference evidence="2 3" key="1">
    <citation type="submission" date="2016-02" db="EMBL/GenBank/DDBJ databases">
        <title>Genome analysis of coral dinoflagellate symbionts highlights evolutionary adaptations to a symbiotic lifestyle.</title>
        <authorList>
            <person name="Aranda M."/>
            <person name="Li Y."/>
            <person name="Liew Y.J."/>
            <person name="Baumgarten S."/>
            <person name="Simakov O."/>
            <person name="Wilson M."/>
            <person name="Piel J."/>
            <person name="Ashoor H."/>
            <person name="Bougouffa S."/>
            <person name="Bajic V.B."/>
            <person name="Ryu T."/>
            <person name="Ravasi T."/>
            <person name="Bayer T."/>
            <person name="Micklem G."/>
            <person name="Kim H."/>
            <person name="Bhak J."/>
            <person name="Lajeunesse T.C."/>
            <person name="Voolstra C.R."/>
        </authorList>
    </citation>
    <scope>NUCLEOTIDE SEQUENCE [LARGE SCALE GENOMIC DNA]</scope>
    <source>
        <strain evidence="2 3">CCMP2467</strain>
    </source>
</reference>
<dbReference type="EMBL" id="LSRX01000015">
    <property type="protein sequence ID" value="OLQ14436.1"/>
    <property type="molecule type" value="Genomic_DNA"/>
</dbReference>
<dbReference type="Proteomes" id="UP000186817">
    <property type="component" value="Unassembled WGS sequence"/>
</dbReference>
<feature type="compositionally biased region" description="Polar residues" evidence="1">
    <location>
        <begin position="137"/>
        <end position="150"/>
    </location>
</feature>
<sequence length="376" mass="39452">MPYSNEEKQLHRLVLEDLLNEFLTKDEDFLPKIRKAKTLLGMVKQGADSQEMVGEDVDELIENSYEEAVAAAVDDTMSVAIDGEDLGSQLAAPPPEATAGLPVDPSTVETQVEIELQLPENRRQAAQLDPEAKQIPDSGSKNSGPSTTDVPTAVVPNNDEAKQIPDSASKNSGPSLAPAAVVPKEAKQIPDSASKNSGSSSTTGAPTAVVPNDEAKQILDSASKNSGPESDAPALKVELQQASQLLEALKQVAPGATQASLLRPGTIDFAELIQQMQNLQASQHGGSGSSPDIALSQDDASKRSADDGEKVHSDAKSMPPPSSIPVKRPPQEVLPATRPNSPAPPSLAQRAEAEPAPEVQQDLEAAAKDIQASWGK</sequence>